<reference evidence="2" key="1">
    <citation type="journal article" date="2017" name="Nature">
        <title>The genome of Chenopodium quinoa.</title>
        <authorList>
            <person name="Jarvis D.E."/>
            <person name="Ho Y.S."/>
            <person name="Lightfoot D.J."/>
            <person name="Schmoeckel S.M."/>
            <person name="Li B."/>
            <person name="Borm T.J.A."/>
            <person name="Ohyanagi H."/>
            <person name="Mineta K."/>
            <person name="Michell C.T."/>
            <person name="Saber N."/>
            <person name="Kharbatia N.M."/>
            <person name="Rupper R.R."/>
            <person name="Sharp A.R."/>
            <person name="Dally N."/>
            <person name="Boughton B.A."/>
            <person name="Woo Y.H."/>
            <person name="Gao G."/>
            <person name="Schijlen E.G.W.M."/>
            <person name="Guo X."/>
            <person name="Momin A.A."/>
            <person name="Negrao S."/>
            <person name="Al-Babili S."/>
            <person name="Gehring C."/>
            <person name="Roessner U."/>
            <person name="Jung C."/>
            <person name="Murphy K."/>
            <person name="Arold S.T."/>
            <person name="Gojobori T."/>
            <person name="van der Linden C.G."/>
            <person name="van Loo E.N."/>
            <person name="Jellen E.N."/>
            <person name="Maughan P.J."/>
            <person name="Tester M."/>
        </authorList>
    </citation>
    <scope>NUCLEOTIDE SEQUENCE [LARGE SCALE GENOMIC DNA]</scope>
    <source>
        <strain evidence="2">cv. PI 614886</strain>
    </source>
</reference>
<gene>
    <name evidence="1" type="primary">GATC</name>
    <name evidence="2" type="synonym">LOC110740232</name>
</gene>
<dbReference type="InterPro" id="IPR036113">
    <property type="entry name" value="Asp/Glu-ADT_sf_sub_c"/>
</dbReference>
<dbReference type="Proteomes" id="UP000596660">
    <property type="component" value="Unplaced"/>
</dbReference>
<reference evidence="2" key="2">
    <citation type="submission" date="2021-03" db="UniProtKB">
        <authorList>
            <consortium name="EnsemblPlants"/>
        </authorList>
    </citation>
    <scope>IDENTIFICATION</scope>
</reference>
<dbReference type="Gene3D" id="1.10.20.60">
    <property type="entry name" value="Glu-tRNAGln amidotransferase C subunit, N-terminal domain"/>
    <property type="match status" value="1"/>
</dbReference>
<dbReference type="EC" id="6.3.5.-" evidence="1"/>
<dbReference type="OrthoDB" id="2020502at2759"/>
<evidence type="ECO:0000313" key="2">
    <source>
        <dbReference type="EnsemblPlants" id="AUR62040211-RA:cds"/>
    </source>
</evidence>
<comment type="function">
    <text evidence="1">Allows the formation of correctly charged Gln-tRNA(Gln) through the transamidation of misacylated Glu-tRNA(Gln) in chloroplasts and mitochondria. The reaction takes place in the presence of glutamine and ATP through an activated gamma-phospho-Glu-tRNA(Gln).</text>
</comment>
<keyword evidence="1" id="KW-0648">Protein biosynthesis</keyword>
<dbReference type="GO" id="GO:0006450">
    <property type="term" value="P:regulation of translational fidelity"/>
    <property type="evidence" value="ECO:0007669"/>
    <property type="project" value="InterPro"/>
</dbReference>
<dbReference type="SUPFAM" id="SSF141000">
    <property type="entry name" value="Glu-tRNAGln amidotransferase C subunit"/>
    <property type="match status" value="1"/>
</dbReference>
<keyword evidence="1" id="KW-0934">Plastid</keyword>
<dbReference type="HAMAP" id="MF_00122">
    <property type="entry name" value="GatC"/>
    <property type="match status" value="1"/>
</dbReference>
<dbReference type="Gramene" id="AUR62040211-RA">
    <property type="protein sequence ID" value="AUR62040211-RA:cds"/>
    <property type="gene ID" value="AUR62040211"/>
</dbReference>
<accession>A0A803N495</accession>
<keyword evidence="1" id="KW-0067">ATP-binding</keyword>
<comment type="similarity">
    <text evidence="1">Belongs to the GatC family.</text>
</comment>
<keyword evidence="1" id="KW-0150">Chloroplast</keyword>
<dbReference type="InterPro" id="IPR003837">
    <property type="entry name" value="GatC"/>
</dbReference>
<dbReference type="GO" id="GO:0030956">
    <property type="term" value="C:glutamyl-tRNA(Gln) amidotransferase complex"/>
    <property type="evidence" value="ECO:0007669"/>
    <property type="project" value="UniProtKB-UniRule"/>
</dbReference>
<keyword evidence="1" id="KW-0496">Mitochondrion</keyword>
<dbReference type="NCBIfam" id="TIGR00135">
    <property type="entry name" value="gatC"/>
    <property type="match status" value="1"/>
</dbReference>
<comment type="catalytic activity">
    <reaction evidence="1">
        <text>L-glutamyl-tRNA(Gln) + L-glutamine + ATP + H2O = L-glutaminyl-tRNA(Gln) + L-glutamate + ADP + phosphate + H(+)</text>
        <dbReference type="Rhea" id="RHEA:17521"/>
        <dbReference type="Rhea" id="RHEA-COMP:9681"/>
        <dbReference type="Rhea" id="RHEA-COMP:9684"/>
        <dbReference type="ChEBI" id="CHEBI:15377"/>
        <dbReference type="ChEBI" id="CHEBI:15378"/>
        <dbReference type="ChEBI" id="CHEBI:29985"/>
        <dbReference type="ChEBI" id="CHEBI:30616"/>
        <dbReference type="ChEBI" id="CHEBI:43474"/>
        <dbReference type="ChEBI" id="CHEBI:58359"/>
        <dbReference type="ChEBI" id="CHEBI:78520"/>
        <dbReference type="ChEBI" id="CHEBI:78521"/>
        <dbReference type="ChEBI" id="CHEBI:456216"/>
    </reaction>
</comment>
<dbReference type="EnsemblPlants" id="AUR62040211-RA">
    <property type="protein sequence ID" value="AUR62040211-RA:cds"/>
    <property type="gene ID" value="AUR62040211"/>
</dbReference>
<keyword evidence="3" id="KW-1185">Reference proteome</keyword>
<keyword evidence="1" id="KW-0547">Nucleotide-binding</keyword>
<dbReference type="PANTHER" id="PTHR15004">
    <property type="entry name" value="GLUTAMYL-TRNA(GLN) AMIDOTRANSFERASE SUBUNIT C, MITOCHONDRIAL"/>
    <property type="match status" value="1"/>
</dbReference>
<proteinExistence type="inferred from homology"/>
<dbReference type="GO" id="GO:0070681">
    <property type="term" value="P:glutaminyl-tRNAGln biosynthesis via transamidation"/>
    <property type="evidence" value="ECO:0007669"/>
    <property type="project" value="UniProtKB-UniRule"/>
</dbReference>
<dbReference type="OMA" id="KPTRTAN"/>
<dbReference type="GO" id="GO:0005739">
    <property type="term" value="C:mitochondrion"/>
    <property type="evidence" value="ECO:0007669"/>
    <property type="project" value="UniProtKB-SubCell"/>
</dbReference>
<comment type="subunit">
    <text evidence="1">Subunit of the heterotrimeric GatCAB amidotransferase (AdT) complex, composed of A, B and C subunits.</text>
</comment>
<dbReference type="Pfam" id="PF02686">
    <property type="entry name" value="GatC"/>
    <property type="match status" value="1"/>
</dbReference>
<dbReference type="GO" id="GO:0032543">
    <property type="term" value="P:mitochondrial translation"/>
    <property type="evidence" value="ECO:0007669"/>
    <property type="project" value="UniProtKB-UniRule"/>
</dbReference>
<evidence type="ECO:0000313" key="3">
    <source>
        <dbReference type="Proteomes" id="UP000596660"/>
    </source>
</evidence>
<dbReference type="GO" id="GO:0050567">
    <property type="term" value="F:glutaminyl-tRNA synthase (glutamine-hydrolyzing) activity"/>
    <property type="evidence" value="ECO:0007669"/>
    <property type="project" value="UniProtKB-UniRule"/>
</dbReference>
<dbReference type="AlphaFoldDB" id="A0A803N495"/>
<evidence type="ECO:0000256" key="1">
    <source>
        <dbReference type="HAMAP-Rule" id="MF_03149"/>
    </source>
</evidence>
<name>A0A803N495_CHEQI</name>
<organism evidence="2 3">
    <name type="scientific">Chenopodium quinoa</name>
    <name type="common">Quinoa</name>
    <dbReference type="NCBI Taxonomy" id="63459"/>
    <lineage>
        <taxon>Eukaryota</taxon>
        <taxon>Viridiplantae</taxon>
        <taxon>Streptophyta</taxon>
        <taxon>Embryophyta</taxon>
        <taxon>Tracheophyta</taxon>
        <taxon>Spermatophyta</taxon>
        <taxon>Magnoliopsida</taxon>
        <taxon>eudicotyledons</taxon>
        <taxon>Gunneridae</taxon>
        <taxon>Pentapetalae</taxon>
        <taxon>Caryophyllales</taxon>
        <taxon>Chenopodiaceae</taxon>
        <taxon>Chenopodioideae</taxon>
        <taxon>Atripliceae</taxon>
        <taxon>Chenopodium</taxon>
    </lineage>
</organism>
<dbReference type="GO" id="GO:0009507">
    <property type="term" value="C:chloroplast"/>
    <property type="evidence" value="ECO:0007669"/>
    <property type="project" value="UniProtKB-SubCell"/>
</dbReference>
<keyword evidence="1" id="KW-0436">Ligase</keyword>
<protein>
    <recommendedName>
        <fullName evidence="1">Glutamyl-tRNA(Gln) amidotransferase subunit C, chloroplastic/mitochondrial</fullName>
        <shortName evidence="1">Glu-AdT subunit C</shortName>
        <ecNumber evidence="1">6.3.5.-</ecNumber>
    </recommendedName>
</protein>
<dbReference type="GO" id="GO:0005524">
    <property type="term" value="F:ATP binding"/>
    <property type="evidence" value="ECO:0007669"/>
    <property type="project" value="UniProtKB-KW"/>
</dbReference>
<dbReference type="PANTHER" id="PTHR15004:SF0">
    <property type="entry name" value="GLUTAMYL-TRNA(GLN) AMIDOTRANSFERASE SUBUNIT C, MITOCHONDRIAL"/>
    <property type="match status" value="1"/>
</dbReference>
<comment type="subcellular location">
    <subcellularLocation>
        <location evidence="1">Mitochondrion</location>
    </subcellularLocation>
    <subcellularLocation>
        <location evidence="1">Plastid</location>
        <location evidence="1">Chloroplast</location>
    </subcellularLocation>
</comment>
<sequence>MQMASCYSTAMVAFRTGTNMLVGSTRSTTAIPSLLIKKRERCNYSIKSSSFDPPDVGRLAETARISLTPQEVQEFGPKIQQVVEWFGQLQAVDLESIEPSIRSEIDGDNLREDIPQTFDNREAIIAAIPSYEEPYIKVPKILNKE</sequence>